<name>A0A953HLN1_9BACT</name>
<keyword evidence="5" id="KW-1185">Reference proteome</keyword>
<comment type="caution">
    <text evidence="4">The sequence shown here is derived from an EMBL/GenBank/DDBJ whole genome shotgun (WGS) entry which is preliminary data.</text>
</comment>
<dbReference type="GO" id="GO:0046872">
    <property type="term" value="F:metal ion binding"/>
    <property type="evidence" value="ECO:0007669"/>
    <property type="project" value="InterPro"/>
</dbReference>
<dbReference type="CDD" id="cd00845">
    <property type="entry name" value="MPP_UshA_N_like"/>
    <property type="match status" value="1"/>
</dbReference>
<dbReference type="GO" id="GO:0016788">
    <property type="term" value="F:hydrolase activity, acting on ester bonds"/>
    <property type="evidence" value="ECO:0007669"/>
    <property type="project" value="InterPro"/>
</dbReference>
<dbReference type="Proteomes" id="UP000753961">
    <property type="component" value="Unassembled WGS sequence"/>
</dbReference>
<dbReference type="InterPro" id="IPR006146">
    <property type="entry name" value="5'-Nucleotdase_CS"/>
</dbReference>
<dbReference type="Pfam" id="PF00149">
    <property type="entry name" value="Metallophos"/>
    <property type="match status" value="1"/>
</dbReference>
<dbReference type="SUPFAM" id="SSF56300">
    <property type="entry name" value="Metallo-dependent phosphatases"/>
    <property type="match status" value="1"/>
</dbReference>
<evidence type="ECO:0000313" key="5">
    <source>
        <dbReference type="Proteomes" id="UP000753961"/>
    </source>
</evidence>
<organism evidence="4 5">
    <name type="scientific">Membranihabitans marinus</name>
    <dbReference type="NCBI Taxonomy" id="1227546"/>
    <lineage>
        <taxon>Bacteria</taxon>
        <taxon>Pseudomonadati</taxon>
        <taxon>Bacteroidota</taxon>
        <taxon>Saprospiria</taxon>
        <taxon>Saprospirales</taxon>
        <taxon>Saprospiraceae</taxon>
        <taxon>Membranihabitans</taxon>
    </lineage>
</organism>
<dbReference type="GO" id="GO:0009166">
    <property type="term" value="P:nucleotide catabolic process"/>
    <property type="evidence" value="ECO:0007669"/>
    <property type="project" value="InterPro"/>
</dbReference>
<dbReference type="PANTHER" id="PTHR11575:SF24">
    <property type="entry name" value="5'-NUCLEOTIDASE"/>
    <property type="match status" value="1"/>
</dbReference>
<dbReference type="InterPro" id="IPR004843">
    <property type="entry name" value="Calcineurin-like_PHP"/>
</dbReference>
<evidence type="ECO:0000259" key="3">
    <source>
        <dbReference type="Pfam" id="PF00149"/>
    </source>
</evidence>
<keyword evidence="2" id="KW-0378">Hydrolase</keyword>
<evidence type="ECO:0000256" key="1">
    <source>
        <dbReference type="ARBA" id="ARBA00006654"/>
    </source>
</evidence>
<keyword evidence="2" id="KW-0547">Nucleotide-binding</keyword>
<evidence type="ECO:0000256" key="2">
    <source>
        <dbReference type="RuleBase" id="RU362119"/>
    </source>
</evidence>
<feature type="domain" description="Calcineurin-like phosphoesterase" evidence="3">
    <location>
        <begin position="36"/>
        <end position="253"/>
    </location>
</feature>
<dbReference type="PROSITE" id="PS00785">
    <property type="entry name" value="5_NUCLEOTIDASE_1"/>
    <property type="match status" value="1"/>
</dbReference>
<proteinExistence type="inferred from homology"/>
<dbReference type="EMBL" id="JAHVHU010000006">
    <property type="protein sequence ID" value="MBY5957937.1"/>
    <property type="molecule type" value="Genomic_DNA"/>
</dbReference>
<dbReference type="Gene3D" id="3.60.21.10">
    <property type="match status" value="1"/>
</dbReference>
<gene>
    <name evidence="4" type="ORF">KUV50_07340</name>
</gene>
<evidence type="ECO:0000313" key="4">
    <source>
        <dbReference type="EMBL" id="MBY5957937.1"/>
    </source>
</evidence>
<dbReference type="GO" id="GO:0000166">
    <property type="term" value="F:nucleotide binding"/>
    <property type="evidence" value="ECO:0007669"/>
    <property type="project" value="UniProtKB-KW"/>
</dbReference>
<dbReference type="InterPro" id="IPR029052">
    <property type="entry name" value="Metallo-depent_PP-like"/>
</dbReference>
<protein>
    <submittedName>
        <fullName evidence="4">Metallophosphatase</fullName>
    </submittedName>
</protein>
<dbReference type="PRINTS" id="PR01607">
    <property type="entry name" value="APYRASEFAMLY"/>
</dbReference>
<comment type="similarity">
    <text evidence="1 2">Belongs to the 5'-nucleotidase family.</text>
</comment>
<dbReference type="RefSeq" id="WP_222579454.1">
    <property type="nucleotide sequence ID" value="NZ_JAHVHU010000006.1"/>
</dbReference>
<accession>A0A953HLN1</accession>
<dbReference type="AlphaFoldDB" id="A0A953HLN1"/>
<reference evidence="4" key="1">
    <citation type="submission" date="2021-06" db="EMBL/GenBank/DDBJ databases">
        <title>44 bacteria genomes isolated from Dapeng, Shenzhen.</title>
        <authorList>
            <person name="Zheng W."/>
            <person name="Yu S."/>
            <person name="Huang Y."/>
        </authorList>
    </citation>
    <scope>NUCLEOTIDE SEQUENCE</scope>
    <source>
        <strain evidence="4">DP5N28-2</strain>
    </source>
</reference>
<dbReference type="InterPro" id="IPR006179">
    <property type="entry name" value="5_nucleotidase/apyrase"/>
</dbReference>
<sequence>MKRRTFIRKSSFGGFLLSTGIWPRDLHSTQSELVKLTILHTNDWHSRIEPFADDGGRNANLGGAVRRMNLIQSIREKEKDLLLLDSGDIFQGTPYFNFFKGELEFKIMSQMGYDFATIGNHDFDVGLEGLHRQLPHADFKFLSSNYDFSDTLLAESTHPHAVVRKNGVKVGLFGLGIELEGLVPKELYGDTRYLDPLSTARQTAYYLRHERKCDLVICLSHLGYRYKSSKIDDRKLAARSTNIDLILGGHTHTFMKKPEVIKNRDGKDVVINQVGWAGIMLGRLDLFLDRQNGEICFDCKNIEIRS</sequence>
<dbReference type="PANTHER" id="PTHR11575">
    <property type="entry name" value="5'-NUCLEOTIDASE-RELATED"/>
    <property type="match status" value="1"/>
</dbReference>